<reference evidence="11 12" key="1">
    <citation type="submission" date="2020-12" db="EMBL/GenBank/DDBJ databases">
        <title>Comparative genome analysis of fungal antagonists Marinomonas ostreistagni 398 and M. spartinae 468.</title>
        <authorList>
            <person name="Fields J.L."/>
            <person name="Mavrodi O.V."/>
            <person name="Biber P.D."/>
            <person name="Indest K.J."/>
            <person name="Mavrodi D.V."/>
        </authorList>
    </citation>
    <scope>NUCLEOTIDE SEQUENCE [LARGE SCALE GENOMIC DNA]</scope>
    <source>
        <strain evidence="11 12">USM7</strain>
    </source>
</reference>
<dbReference type="PRINTS" id="PR01003">
    <property type="entry name" value="FLGFLIH"/>
</dbReference>
<organism evidence="11 12">
    <name type="scientific">Marinomonas ostreistagni</name>
    <dbReference type="NCBI Taxonomy" id="359209"/>
    <lineage>
        <taxon>Bacteria</taxon>
        <taxon>Pseudomonadati</taxon>
        <taxon>Pseudomonadota</taxon>
        <taxon>Gammaproteobacteria</taxon>
        <taxon>Oceanospirillales</taxon>
        <taxon>Oceanospirillaceae</taxon>
        <taxon>Marinomonas</taxon>
    </lineage>
</organism>
<keyword evidence="11" id="KW-0969">Cilium</keyword>
<keyword evidence="11" id="KW-0282">Flagellum</keyword>
<evidence type="ECO:0000256" key="1">
    <source>
        <dbReference type="ARBA" id="ARBA00003041"/>
    </source>
</evidence>
<dbReference type="Proteomes" id="UP000598488">
    <property type="component" value="Unassembled WGS sequence"/>
</dbReference>
<evidence type="ECO:0000256" key="4">
    <source>
        <dbReference type="ARBA" id="ARBA00016507"/>
    </source>
</evidence>
<evidence type="ECO:0000256" key="3">
    <source>
        <dbReference type="ARBA" id="ARBA00006602"/>
    </source>
</evidence>
<dbReference type="RefSeq" id="WP_199460187.1">
    <property type="nucleotide sequence ID" value="NZ_JAEMUH010000001.1"/>
</dbReference>
<keyword evidence="6" id="KW-0963">Cytoplasm</keyword>
<name>A0ABS0Z6F3_9GAMM</name>
<evidence type="ECO:0000259" key="10">
    <source>
        <dbReference type="Pfam" id="PF02108"/>
    </source>
</evidence>
<gene>
    <name evidence="11" type="ORF">JHD44_00955</name>
</gene>
<keyword evidence="5" id="KW-0813">Transport</keyword>
<protein>
    <recommendedName>
        <fullName evidence="4">Flagellar assembly protein FliH</fullName>
    </recommendedName>
</protein>
<keyword evidence="12" id="KW-1185">Reference proteome</keyword>
<dbReference type="InterPro" id="IPR000563">
    <property type="entry name" value="Flag_FliH"/>
</dbReference>
<evidence type="ECO:0000256" key="2">
    <source>
        <dbReference type="ARBA" id="ARBA00004496"/>
    </source>
</evidence>
<dbReference type="InterPro" id="IPR051472">
    <property type="entry name" value="T3SS_Stator/FliH"/>
</dbReference>
<evidence type="ECO:0000256" key="7">
    <source>
        <dbReference type="ARBA" id="ARBA00022795"/>
    </source>
</evidence>
<evidence type="ECO:0000256" key="9">
    <source>
        <dbReference type="ARBA" id="ARBA00023225"/>
    </source>
</evidence>
<comment type="similarity">
    <text evidence="3">Belongs to the FliH family.</text>
</comment>
<evidence type="ECO:0000256" key="8">
    <source>
        <dbReference type="ARBA" id="ARBA00022927"/>
    </source>
</evidence>
<sequence>MSDSEKKLTAYERWELPHLEAGENTKKASQALAIKEDDAVEITEEIDEDSLVYEPLTAQQLEEIRSAAFEEGFAQGQEEGLKSGYEEGLAKGQEEGYKQGLEQGLAEGVEQAVKEGVALAESRLAPLEALLNDALKEFEQPLESTKEQIEQLLQFATKRIVEHVVKRELHEESETLLKSELEKVFSILGDKEGRAVLKVHPANAEAAEALAVDQRLTLKIKADPSLLEGGFILDSHAFYVDGTIESRLNDVLKSLDASH</sequence>
<comment type="subcellular location">
    <subcellularLocation>
        <location evidence="2">Cytoplasm</location>
    </subcellularLocation>
</comment>
<dbReference type="PANTHER" id="PTHR34982">
    <property type="entry name" value="YOP PROTEINS TRANSLOCATION PROTEIN L"/>
    <property type="match status" value="1"/>
</dbReference>
<accession>A0ABS0Z6F3</accession>
<keyword evidence="8" id="KW-0653">Protein transport</keyword>
<proteinExistence type="inferred from homology"/>
<feature type="domain" description="Flagellar assembly protein FliH/Type III secretion system HrpE" evidence="10">
    <location>
        <begin position="131"/>
        <end position="250"/>
    </location>
</feature>
<comment type="function">
    <text evidence="1">Needed for flagellar regrowth and assembly.</text>
</comment>
<keyword evidence="11" id="KW-0966">Cell projection</keyword>
<dbReference type="EMBL" id="JAEMUH010000001">
    <property type="protein sequence ID" value="MBJ7549239.1"/>
    <property type="molecule type" value="Genomic_DNA"/>
</dbReference>
<keyword evidence="7" id="KW-1005">Bacterial flagellum biogenesis</keyword>
<evidence type="ECO:0000313" key="12">
    <source>
        <dbReference type="Proteomes" id="UP000598488"/>
    </source>
</evidence>
<evidence type="ECO:0000313" key="11">
    <source>
        <dbReference type="EMBL" id="MBJ7549239.1"/>
    </source>
</evidence>
<dbReference type="InterPro" id="IPR018035">
    <property type="entry name" value="Flagellar_FliH/T3SS_HrpE"/>
</dbReference>
<dbReference type="PANTHER" id="PTHR34982:SF1">
    <property type="entry name" value="FLAGELLAR ASSEMBLY PROTEIN FLIH"/>
    <property type="match status" value="1"/>
</dbReference>
<evidence type="ECO:0000256" key="5">
    <source>
        <dbReference type="ARBA" id="ARBA00022448"/>
    </source>
</evidence>
<evidence type="ECO:0000256" key="6">
    <source>
        <dbReference type="ARBA" id="ARBA00022490"/>
    </source>
</evidence>
<comment type="caution">
    <text evidence="11">The sequence shown here is derived from an EMBL/GenBank/DDBJ whole genome shotgun (WGS) entry which is preliminary data.</text>
</comment>
<keyword evidence="9" id="KW-1006">Bacterial flagellum protein export</keyword>
<dbReference type="Pfam" id="PF02108">
    <property type="entry name" value="FliH"/>
    <property type="match status" value="1"/>
</dbReference>